<dbReference type="FunCoup" id="B9SAM1">
    <property type="interactions" value="1564"/>
</dbReference>
<keyword evidence="8 11" id="KW-0862">Zinc</keyword>
<evidence type="ECO:0000256" key="6">
    <source>
        <dbReference type="ARBA" id="ARBA00022771"/>
    </source>
</evidence>
<dbReference type="eggNOG" id="KOG0823">
    <property type="taxonomic scope" value="Eukaryota"/>
</dbReference>
<name>B9SAM1_RICCO</name>
<keyword evidence="5 11" id="KW-0479">Metal-binding</keyword>
<comment type="domain">
    <text evidence="11">The RING-type zinc finger domain is responsible for E3 ligase activity.</text>
</comment>
<dbReference type="STRING" id="3988.B9SAM1"/>
<dbReference type="KEGG" id="rcu:8260850"/>
<keyword evidence="4 11" id="KW-0808">Transferase</keyword>
<feature type="domain" description="RING-type" evidence="13">
    <location>
        <begin position="138"/>
        <end position="179"/>
    </location>
</feature>
<evidence type="ECO:0000256" key="7">
    <source>
        <dbReference type="ARBA" id="ARBA00022786"/>
    </source>
</evidence>
<evidence type="ECO:0000256" key="4">
    <source>
        <dbReference type="ARBA" id="ARBA00022679"/>
    </source>
</evidence>
<feature type="compositionally biased region" description="Polar residues" evidence="12">
    <location>
        <begin position="328"/>
        <end position="339"/>
    </location>
</feature>
<dbReference type="OrthoDB" id="6270329at2759"/>
<dbReference type="PROSITE" id="PS50089">
    <property type="entry name" value="ZF_RING_2"/>
    <property type="match status" value="1"/>
</dbReference>
<dbReference type="InterPro" id="IPR017907">
    <property type="entry name" value="Znf_RING_CS"/>
</dbReference>
<dbReference type="GO" id="GO:0006511">
    <property type="term" value="P:ubiquitin-dependent protein catabolic process"/>
    <property type="evidence" value="ECO:0000318"/>
    <property type="project" value="GO_Central"/>
</dbReference>
<evidence type="ECO:0000256" key="5">
    <source>
        <dbReference type="ARBA" id="ARBA00022723"/>
    </source>
</evidence>
<organism evidence="14 15">
    <name type="scientific">Ricinus communis</name>
    <name type="common">Castor bean</name>
    <dbReference type="NCBI Taxonomy" id="3988"/>
    <lineage>
        <taxon>Eukaryota</taxon>
        <taxon>Viridiplantae</taxon>
        <taxon>Streptophyta</taxon>
        <taxon>Embryophyta</taxon>
        <taxon>Tracheophyta</taxon>
        <taxon>Spermatophyta</taxon>
        <taxon>Magnoliopsida</taxon>
        <taxon>eudicotyledons</taxon>
        <taxon>Gunneridae</taxon>
        <taxon>Pentapetalae</taxon>
        <taxon>rosids</taxon>
        <taxon>fabids</taxon>
        <taxon>Malpighiales</taxon>
        <taxon>Euphorbiaceae</taxon>
        <taxon>Acalyphoideae</taxon>
        <taxon>Acalypheae</taxon>
        <taxon>Ricinus</taxon>
    </lineage>
</organism>
<evidence type="ECO:0000256" key="8">
    <source>
        <dbReference type="ARBA" id="ARBA00022833"/>
    </source>
</evidence>
<dbReference type="GO" id="GO:0044390">
    <property type="term" value="F:ubiquitin-like protein conjugating enzyme binding"/>
    <property type="evidence" value="ECO:0000318"/>
    <property type="project" value="GO_Central"/>
</dbReference>
<evidence type="ECO:0000259" key="13">
    <source>
        <dbReference type="PROSITE" id="PS50089"/>
    </source>
</evidence>
<dbReference type="InterPro" id="IPR027370">
    <property type="entry name" value="Znf-RING_euk"/>
</dbReference>
<dbReference type="PROSITE" id="PS00518">
    <property type="entry name" value="ZF_RING_1"/>
    <property type="match status" value="1"/>
</dbReference>
<dbReference type="Proteomes" id="UP000008311">
    <property type="component" value="Unassembled WGS sequence"/>
</dbReference>
<keyword evidence="11" id="KW-0256">Endoplasmic reticulum</keyword>
<dbReference type="GO" id="GO:0008270">
    <property type="term" value="F:zinc ion binding"/>
    <property type="evidence" value="ECO:0007669"/>
    <property type="project" value="UniProtKB-KW"/>
</dbReference>
<evidence type="ECO:0000256" key="10">
    <source>
        <dbReference type="PROSITE-ProRule" id="PRU00175"/>
    </source>
</evidence>
<protein>
    <recommendedName>
        <fullName evidence="11">E3 ubiquitin-protein ligase RMA</fullName>
        <ecNumber evidence="11">2.3.2.27</ecNumber>
    </recommendedName>
    <alternativeName>
        <fullName evidence="11">Protein RING membrane-anchor</fullName>
    </alternativeName>
    <alternativeName>
        <fullName evidence="11">RING-type E3 ubiquitin transferase RMA</fullName>
    </alternativeName>
</protein>
<keyword evidence="6 10" id="KW-0863">Zinc-finger</keyword>
<dbReference type="SUPFAM" id="SSF57850">
    <property type="entry name" value="RING/U-box"/>
    <property type="match status" value="1"/>
</dbReference>
<dbReference type="PANTHER" id="PTHR12313">
    <property type="entry name" value="E3 UBIQUITIN-PROTEIN LIGASE RNF5-RELATED"/>
    <property type="match status" value="1"/>
</dbReference>
<feature type="region of interest" description="Disordered" evidence="12">
    <location>
        <begin position="320"/>
        <end position="339"/>
    </location>
</feature>
<proteinExistence type="predicted"/>
<comment type="catalytic activity">
    <reaction evidence="1 11">
        <text>S-ubiquitinyl-[E2 ubiquitin-conjugating enzyme]-L-cysteine + [acceptor protein]-L-lysine = [E2 ubiquitin-conjugating enzyme]-L-cysteine + N(6)-ubiquitinyl-[acceptor protein]-L-lysine.</text>
        <dbReference type="EC" id="2.3.2.27"/>
    </reaction>
</comment>
<evidence type="ECO:0000256" key="9">
    <source>
        <dbReference type="ARBA" id="ARBA00023136"/>
    </source>
</evidence>
<keyword evidence="9" id="KW-0472">Membrane</keyword>
<dbReference type="GO" id="GO:0036503">
    <property type="term" value="P:ERAD pathway"/>
    <property type="evidence" value="ECO:0000318"/>
    <property type="project" value="GO_Central"/>
</dbReference>
<evidence type="ECO:0000256" key="11">
    <source>
        <dbReference type="RuleBase" id="RU369090"/>
    </source>
</evidence>
<reference evidence="15" key="1">
    <citation type="journal article" date="2010" name="Nat. Biotechnol.">
        <title>Draft genome sequence of the oilseed species Ricinus communis.</title>
        <authorList>
            <person name="Chan A.P."/>
            <person name="Crabtree J."/>
            <person name="Zhao Q."/>
            <person name="Lorenzi H."/>
            <person name="Orvis J."/>
            <person name="Puiu D."/>
            <person name="Melake-Berhan A."/>
            <person name="Jones K.M."/>
            <person name="Redman J."/>
            <person name="Chen G."/>
            <person name="Cahoon E.B."/>
            <person name="Gedil M."/>
            <person name="Stanke M."/>
            <person name="Haas B.J."/>
            <person name="Wortman J.R."/>
            <person name="Fraser-Liggett C.M."/>
            <person name="Ravel J."/>
            <person name="Rabinowicz P.D."/>
        </authorList>
    </citation>
    <scope>NUCLEOTIDE SEQUENCE [LARGE SCALE GENOMIC DNA]</scope>
    <source>
        <strain evidence="15">cv. Hale</strain>
    </source>
</reference>
<evidence type="ECO:0000256" key="2">
    <source>
        <dbReference type="ARBA" id="ARBA00004308"/>
    </source>
</evidence>
<comment type="pathway">
    <text evidence="3 11">Protein modification; protein ubiquitination.</text>
</comment>
<dbReference type="EC" id="2.3.2.27" evidence="11"/>
<dbReference type="Pfam" id="PF13445">
    <property type="entry name" value="zf-RING_UBOX"/>
    <property type="match status" value="1"/>
</dbReference>
<dbReference type="InterPro" id="IPR001841">
    <property type="entry name" value="Znf_RING"/>
</dbReference>
<dbReference type="GO" id="GO:0005789">
    <property type="term" value="C:endoplasmic reticulum membrane"/>
    <property type="evidence" value="ECO:0007669"/>
    <property type="project" value="UniProtKB-SubCell"/>
</dbReference>
<evidence type="ECO:0000313" key="15">
    <source>
        <dbReference type="Proteomes" id="UP000008311"/>
    </source>
</evidence>
<accession>B9SAM1</accession>
<sequence length="424" mass="47006">MGEETSNIVNLDLNLGPGPEVGSEAVQSEPLNLDNFISEPIEGINEAFRIRALQRWRFQQFQIANDTHGLSVELSPVIGNVGNVSTLLPGEGSAAAQERTSELHKECENNCGFLEDKVSMKKGDVEKGNGNGGSFFDCNICLELATDPVVTSCGHLFCWACLYQLLHVDSDSKECPVCKEEITIKNVTPIYGRGSNARKTPEDLNIQIPLRPQARRVESFRQVIYRNPFIFPLEEIIRRIGSRFNLTRDLNLIQDSNGAHETEDRNNSFPNTIMTLGGVQVHQNPSVSLHDIMHLTHNGASNPEVAPARRLRSLLLRRSQSLAQRPSTQTPVSSSSNPSERLLDAFLRSHPIGRNQEQPQPLDDRDSFSSIAAVINSESQIDNAVEIDSMGSLSSSSSRRRNDSLIVYDLDSGESPAPRRRRLN</sequence>
<keyword evidence="7 11" id="KW-0833">Ubl conjugation pathway</keyword>
<comment type="function">
    <text evidence="11">E3 ubiquitin-protein ligase.</text>
</comment>
<dbReference type="Gene3D" id="3.30.40.10">
    <property type="entry name" value="Zinc/RING finger domain, C3HC4 (zinc finger)"/>
    <property type="match status" value="1"/>
</dbReference>
<dbReference type="AlphaFoldDB" id="B9SAM1"/>
<keyword evidence="15" id="KW-1185">Reference proteome</keyword>
<dbReference type="SMART" id="SM00184">
    <property type="entry name" value="RING"/>
    <property type="match status" value="1"/>
</dbReference>
<dbReference type="OMA" id="KMCENGG"/>
<evidence type="ECO:0000313" key="14">
    <source>
        <dbReference type="EMBL" id="EEF39344.1"/>
    </source>
</evidence>
<dbReference type="InterPro" id="IPR045103">
    <property type="entry name" value="RNF5/RNF185-like"/>
</dbReference>
<dbReference type="InParanoid" id="B9SAM1"/>
<dbReference type="CDD" id="cd16745">
    <property type="entry name" value="RING-HC_AtRMA-like"/>
    <property type="match status" value="1"/>
</dbReference>
<comment type="subcellular location">
    <subcellularLocation>
        <location evidence="2">Endomembrane system</location>
    </subcellularLocation>
    <subcellularLocation>
        <location evidence="11">Endoplasmic reticulum membrane</location>
        <topology evidence="11">Single-pass type IV membrane protein</topology>
    </subcellularLocation>
</comment>
<dbReference type="UniPathway" id="UPA00143"/>
<evidence type="ECO:0000256" key="3">
    <source>
        <dbReference type="ARBA" id="ARBA00004906"/>
    </source>
</evidence>
<dbReference type="EMBL" id="EQ973907">
    <property type="protein sequence ID" value="EEF39344.1"/>
    <property type="molecule type" value="Genomic_DNA"/>
</dbReference>
<evidence type="ECO:0000256" key="12">
    <source>
        <dbReference type="SAM" id="MobiDB-lite"/>
    </source>
</evidence>
<evidence type="ECO:0000256" key="1">
    <source>
        <dbReference type="ARBA" id="ARBA00000900"/>
    </source>
</evidence>
<dbReference type="GO" id="GO:0016567">
    <property type="term" value="P:protein ubiquitination"/>
    <property type="evidence" value="ECO:0007669"/>
    <property type="project" value="UniProtKB-UniPathway"/>
</dbReference>
<gene>
    <name evidence="14" type="ORF">RCOM_1104350</name>
</gene>
<dbReference type="GO" id="GO:0061630">
    <property type="term" value="F:ubiquitin protein ligase activity"/>
    <property type="evidence" value="ECO:0000318"/>
    <property type="project" value="GO_Central"/>
</dbReference>
<dbReference type="InterPro" id="IPR013083">
    <property type="entry name" value="Znf_RING/FYVE/PHD"/>
</dbReference>